<comment type="caution">
    <text evidence="3">The sequence shown here is derived from an EMBL/GenBank/DDBJ whole genome shotgun (WGS) entry which is preliminary data.</text>
</comment>
<dbReference type="EMBL" id="CAKXYY010000026">
    <property type="protein sequence ID" value="CAH2355437.1"/>
    <property type="molecule type" value="Genomic_DNA"/>
</dbReference>
<feature type="transmembrane region" description="Helical" evidence="1">
    <location>
        <begin position="181"/>
        <end position="200"/>
    </location>
</feature>
<dbReference type="Proteomes" id="UP000837801">
    <property type="component" value="Unassembled WGS sequence"/>
</dbReference>
<dbReference type="AlphaFoldDB" id="A0A9P0QUY3"/>
<protein>
    <submittedName>
        <fullName evidence="3">GPI mannosyltransferase 2 subunit Pga1p</fullName>
    </submittedName>
</protein>
<evidence type="ECO:0000313" key="4">
    <source>
        <dbReference type="Proteomes" id="UP000837801"/>
    </source>
</evidence>
<gene>
    <name evidence="3" type="ORF">CLIB1423_26S00782</name>
</gene>
<dbReference type="GO" id="GO:0016757">
    <property type="term" value="F:glycosyltransferase activity"/>
    <property type="evidence" value="ECO:0007669"/>
    <property type="project" value="UniProtKB-KW"/>
</dbReference>
<dbReference type="InterPro" id="IPR019433">
    <property type="entry name" value="GPI_ManTrfase_II_coact_Pga1"/>
</dbReference>
<name>A0A9P0QUY3_9ASCO</name>
<dbReference type="Pfam" id="PF10333">
    <property type="entry name" value="Pga1"/>
    <property type="match status" value="1"/>
</dbReference>
<dbReference type="OrthoDB" id="4083463at2759"/>
<feature type="signal peptide" evidence="2">
    <location>
        <begin position="1"/>
        <end position="19"/>
    </location>
</feature>
<evidence type="ECO:0000256" key="1">
    <source>
        <dbReference type="SAM" id="Phobius"/>
    </source>
</evidence>
<proteinExistence type="predicted"/>
<reference evidence="3" key="1">
    <citation type="submission" date="2022-03" db="EMBL/GenBank/DDBJ databases">
        <authorList>
            <person name="Legras J.-L."/>
            <person name="Devillers H."/>
            <person name="Grondin C."/>
        </authorList>
    </citation>
    <scope>NUCLEOTIDE SEQUENCE</scope>
    <source>
        <strain evidence="3">CLIB 1423</strain>
    </source>
</reference>
<evidence type="ECO:0000256" key="2">
    <source>
        <dbReference type="SAM" id="SignalP"/>
    </source>
</evidence>
<keyword evidence="4" id="KW-1185">Reference proteome</keyword>
<keyword evidence="1" id="KW-0812">Transmembrane</keyword>
<keyword evidence="1" id="KW-0472">Membrane</keyword>
<organism evidence="3 4">
    <name type="scientific">[Candida] railenensis</name>
    <dbReference type="NCBI Taxonomy" id="45579"/>
    <lineage>
        <taxon>Eukaryota</taxon>
        <taxon>Fungi</taxon>
        <taxon>Dikarya</taxon>
        <taxon>Ascomycota</taxon>
        <taxon>Saccharomycotina</taxon>
        <taxon>Pichiomycetes</taxon>
        <taxon>Debaryomycetaceae</taxon>
        <taxon>Kurtzmaniella</taxon>
    </lineage>
</organism>
<keyword evidence="2" id="KW-0732">Signal</keyword>
<evidence type="ECO:0000313" key="3">
    <source>
        <dbReference type="EMBL" id="CAH2355437.1"/>
    </source>
</evidence>
<keyword evidence="1" id="KW-1133">Transmembrane helix</keyword>
<sequence>MFLITHAISLICLIGLVSANTETILLPIPHYYNIPAHPSSYVQHLESPVHAPMVNETHSLLKDYPIGNKFKQISVSKSAVNVQYNDKLALPHTLLVKLNNYNDQTFKSDDTLYVKLCWPATEPFDVDLSYKFIQEEEGEELDLYLIINYESDAHSYTKGHRLDSFSFNLHVSNSPWDLIDLIVYLVDLLIIIVTIILPNLRKLV</sequence>
<accession>A0A9P0QUY3</accession>
<keyword evidence="3" id="KW-0808">Transferase</keyword>
<feature type="chain" id="PRO_5040490515" evidence="2">
    <location>
        <begin position="20"/>
        <end position="204"/>
    </location>
</feature>
<keyword evidence="3" id="KW-0328">Glycosyltransferase</keyword>